<keyword evidence="4" id="KW-0547">Nucleotide-binding</keyword>
<dbReference type="InterPro" id="IPR039421">
    <property type="entry name" value="Type_1_exporter"/>
</dbReference>
<dbReference type="Gene3D" id="3.40.50.300">
    <property type="entry name" value="P-loop containing nucleotide triphosphate hydrolases"/>
    <property type="match status" value="1"/>
</dbReference>
<evidence type="ECO:0000256" key="2">
    <source>
        <dbReference type="ARBA" id="ARBA00005417"/>
    </source>
</evidence>
<evidence type="ECO:0000313" key="12">
    <source>
        <dbReference type="Proteomes" id="UP001596107"/>
    </source>
</evidence>
<keyword evidence="5" id="KW-0067">ATP-binding</keyword>
<sequence>MAPVADARSTGPSMTIPFAPKEQGVPLSWFLTTLRKHIPLYAELTFLAVCVRLIGLLEPFVFQVVIDRILPFQREASLIVIVIVMIGANVFQLCFNLLAAFLGVSVANRLTLELGTRLFDHLFRLPLRHFRKWPVGETLSRIGETDTIRAFLVGLTTGASLDLFFTFLYVAVLLSISGKLTLVVAVALPLQAALYLCFGPVLRKRLRVQFDTGARHQARLVENLTGMTAVKALTAETAMLSRLRQTLSQTLQASRSVYTMNAVSGQLAMICEKGVFIGVIYVGAQQVFAGDLTLGQLIAFQLIAEKVAAPIAGFSKLWQDWQNLRVSRQRLGDILSSEREPFGEKKRLPNRLEPRLEFRSVSFSYGLDQPLVLNSYNLVIEPHSCTLVVGPSGAGKSTFGRLAAGLDKPMEGAICIGGEDLSEFEPESVRSRIVYVPQDPYLFSGTLRENLQLRCANAPDAMLRNALRVASADDLIDRLPLGLDTPVGEQGNALSGGQRQRIAIARAVLQQPSILILDEPTSALDEMSQRRMVKELMRLRDKMTIVVITHRPDVFAHHDQIIDFSAGTNHAPV</sequence>
<evidence type="ECO:0000256" key="6">
    <source>
        <dbReference type="ARBA" id="ARBA00022989"/>
    </source>
</evidence>
<evidence type="ECO:0000256" key="3">
    <source>
        <dbReference type="ARBA" id="ARBA00022692"/>
    </source>
</evidence>
<reference evidence="12" key="1">
    <citation type="journal article" date="2019" name="Int. J. Syst. Evol. Microbiol.">
        <title>The Global Catalogue of Microorganisms (GCM) 10K type strain sequencing project: providing services to taxonomists for standard genome sequencing and annotation.</title>
        <authorList>
            <consortium name="The Broad Institute Genomics Platform"/>
            <consortium name="The Broad Institute Genome Sequencing Center for Infectious Disease"/>
            <person name="Wu L."/>
            <person name="Ma J."/>
        </authorList>
    </citation>
    <scope>NUCLEOTIDE SEQUENCE [LARGE SCALE GENOMIC DNA]</scope>
    <source>
        <strain evidence="12">JCM 3366</strain>
    </source>
</reference>
<dbReference type="SUPFAM" id="SSF52540">
    <property type="entry name" value="P-loop containing nucleoside triphosphate hydrolases"/>
    <property type="match status" value="1"/>
</dbReference>
<keyword evidence="3 8" id="KW-0812">Transmembrane</keyword>
<evidence type="ECO:0000256" key="5">
    <source>
        <dbReference type="ARBA" id="ARBA00022840"/>
    </source>
</evidence>
<dbReference type="InterPro" id="IPR017871">
    <property type="entry name" value="ABC_transporter-like_CS"/>
</dbReference>
<dbReference type="EMBL" id="JBHSNB010000002">
    <property type="protein sequence ID" value="MFC5586092.1"/>
    <property type="molecule type" value="Genomic_DNA"/>
</dbReference>
<dbReference type="InterPro" id="IPR027417">
    <property type="entry name" value="P-loop_NTPase"/>
</dbReference>
<dbReference type="Gene3D" id="1.20.1560.10">
    <property type="entry name" value="ABC transporter type 1, transmembrane domain"/>
    <property type="match status" value="1"/>
</dbReference>
<evidence type="ECO:0000256" key="8">
    <source>
        <dbReference type="SAM" id="Phobius"/>
    </source>
</evidence>
<feature type="domain" description="ABC transporter" evidence="9">
    <location>
        <begin position="356"/>
        <end position="573"/>
    </location>
</feature>
<dbReference type="PROSITE" id="PS00211">
    <property type="entry name" value="ABC_TRANSPORTER_1"/>
    <property type="match status" value="1"/>
</dbReference>
<comment type="similarity">
    <text evidence="2">Belongs to the ABC transporter superfamily.</text>
</comment>
<keyword evidence="6 8" id="KW-1133">Transmembrane helix</keyword>
<evidence type="ECO:0000259" key="9">
    <source>
        <dbReference type="PROSITE" id="PS50893"/>
    </source>
</evidence>
<dbReference type="PANTHER" id="PTHR43394:SF1">
    <property type="entry name" value="ATP-BINDING CASSETTE SUB-FAMILY B MEMBER 10, MITOCHONDRIAL"/>
    <property type="match status" value="1"/>
</dbReference>
<gene>
    <name evidence="11" type="ORF">ACFPOD_13320</name>
</gene>
<dbReference type="Proteomes" id="UP001596107">
    <property type="component" value="Unassembled WGS sequence"/>
</dbReference>
<dbReference type="InterPro" id="IPR003439">
    <property type="entry name" value="ABC_transporter-like_ATP-bd"/>
</dbReference>
<feature type="transmembrane region" description="Helical" evidence="8">
    <location>
        <begin position="180"/>
        <end position="198"/>
    </location>
</feature>
<name>A0ABW0TA08_9HYPH</name>
<evidence type="ECO:0000256" key="7">
    <source>
        <dbReference type="ARBA" id="ARBA00023136"/>
    </source>
</evidence>
<evidence type="ECO:0000256" key="1">
    <source>
        <dbReference type="ARBA" id="ARBA00004651"/>
    </source>
</evidence>
<protein>
    <submittedName>
        <fullName evidence="11">Peptidase domain-containing ABC transporter</fullName>
    </submittedName>
</protein>
<dbReference type="InterPro" id="IPR003593">
    <property type="entry name" value="AAA+_ATPase"/>
</dbReference>
<keyword evidence="12" id="KW-1185">Reference proteome</keyword>
<proteinExistence type="inferred from homology"/>
<dbReference type="InterPro" id="IPR036640">
    <property type="entry name" value="ABC1_TM_sf"/>
</dbReference>
<dbReference type="PROSITE" id="PS50929">
    <property type="entry name" value="ABC_TM1F"/>
    <property type="match status" value="1"/>
</dbReference>
<dbReference type="PROSITE" id="PS50893">
    <property type="entry name" value="ABC_TRANSPORTER_2"/>
    <property type="match status" value="1"/>
</dbReference>
<feature type="transmembrane region" description="Helical" evidence="8">
    <location>
        <begin position="44"/>
        <end position="66"/>
    </location>
</feature>
<accession>A0ABW0TA08</accession>
<feature type="transmembrane region" description="Helical" evidence="8">
    <location>
        <begin position="150"/>
        <end position="174"/>
    </location>
</feature>
<organism evidence="11 12">
    <name type="scientific">Nitratireductor kimnyeongensis</name>
    <dbReference type="NCBI Taxonomy" id="430679"/>
    <lineage>
        <taxon>Bacteria</taxon>
        <taxon>Pseudomonadati</taxon>
        <taxon>Pseudomonadota</taxon>
        <taxon>Alphaproteobacteria</taxon>
        <taxon>Hyphomicrobiales</taxon>
        <taxon>Phyllobacteriaceae</taxon>
        <taxon>Nitratireductor</taxon>
    </lineage>
</organism>
<comment type="subcellular location">
    <subcellularLocation>
        <location evidence="1">Cell membrane</location>
        <topology evidence="1">Multi-pass membrane protein</topology>
    </subcellularLocation>
</comment>
<dbReference type="SMART" id="SM00382">
    <property type="entry name" value="AAA"/>
    <property type="match status" value="1"/>
</dbReference>
<evidence type="ECO:0000256" key="4">
    <source>
        <dbReference type="ARBA" id="ARBA00022741"/>
    </source>
</evidence>
<dbReference type="PANTHER" id="PTHR43394">
    <property type="entry name" value="ATP-DEPENDENT PERMEASE MDL1, MITOCHONDRIAL"/>
    <property type="match status" value="1"/>
</dbReference>
<feature type="domain" description="ABC transmembrane type-1" evidence="10">
    <location>
        <begin position="44"/>
        <end position="323"/>
    </location>
</feature>
<dbReference type="CDD" id="cd18782">
    <property type="entry name" value="ABC_6TM_PrtD_LapB_HlyB_like"/>
    <property type="match status" value="1"/>
</dbReference>
<feature type="transmembrane region" description="Helical" evidence="8">
    <location>
        <begin position="78"/>
        <end position="104"/>
    </location>
</feature>
<comment type="caution">
    <text evidence="11">The sequence shown here is derived from an EMBL/GenBank/DDBJ whole genome shotgun (WGS) entry which is preliminary data.</text>
</comment>
<evidence type="ECO:0000259" key="10">
    <source>
        <dbReference type="PROSITE" id="PS50929"/>
    </source>
</evidence>
<dbReference type="Pfam" id="PF00664">
    <property type="entry name" value="ABC_membrane"/>
    <property type="match status" value="1"/>
</dbReference>
<keyword evidence="7 8" id="KW-0472">Membrane</keyword>
<dbReference type="RefSeq" id="WP_246637828.1">
    <property type="nucleotide sequence ID" value="NZ_CP078143.1"/>
</dbReference>
<dbReference type="SUPFAM" id="SSF90123">
    <property type="entry name" value="ABC transporter transmembrane region"/>
    <property type="match status" value="1"/>
</dbReference>
<dbReference type="Pfam" id="PF00005">
    <property type="entry name" value="ABC_tran"/>
    <property type="match status" value="1"/>
</dbReference>
<dbReference type="InterPro" id="IPR011527">
    <property type="entry name" value="ABC1_TM_dom"/>
</dbReference>
<evidence type="ECO:0000313" key="11">
    <source>
        <dbReference type="EMBL" id="MFC5586092.1"/>
    </source>
</evidence>